<dbReference type="Pfam" id="PF02915">
    <property type="entry name" value="Rubrerythrin"/>
    <property type="match status" value="1"/>
</dbReference>
<dbReference type="InterPro" id="IPR012347">
    <property type="entry name" value="Ferritin-like"/>
</dbReference>
<proteinExistence type="predicted"/>
<comment type="caution">
    <text evidence="2">The sequence shown here is derived from an EMBL/GenBank/DDBJ whole genome shotgun (WGS) entry which is preliminary data.</text>
</comment>
<dbReference type="AlphaFoldDB" id="X1BVP4"/>
<dbReference type="InterPro" id="IPR009078">
    <property type="entry name" value="Ferritin-like_SF"/>
</dbReference>
<dbReference type="GO" id="GO:0046872">
    <property type="term" value="F:metal ion binding"/>
    <property type="evidence" value="ECO:0007669"/>
    <property type="project" value="InterPro"/>
</dbReference>
<dbReference type="EMBL" id="BART01011703">
    <property type="protein sequence ID" value="GAG88253.1"/>
    <property type="molecule type" value="Genomic_DNA"/>
</dbReference>
<dbReference type="SUPFAM" id="SSF47240">
    <property type="entry name" value="Ferritin-like"/>
    <property type="match status" value="1"/>
</dbReference>
<reference evidence="2" key="1">
    <citation type="journal article" date="2014" name="Front. Microbiol.">
        <title>High frequency of phylogenetically diverse reductive dehalogenase-homologous genes in deep subseafloor sedimentary metagenomes.</title>
        <authorList>
            <person name="Kawai M."/>
            <person name="Futagami T."/>
            <person name="Toyoda A."/>
            <person name="Takaki Y."/>
            <person name="Nishi S."/>
            <person name="Hori S."/>
            <person name="Arai W."/>
            <person name="Tsubouchi T."/>
            <person name="Morono Y."/>
            <person name="Uchiyama I."/>
            <person name="Ito T."/>
            <person name="Fujiyama A."/>
            <person name="Inagaki F."/>
            <person name="Takami H."/>
        </authorList>
    </citation>
    <scope>NUCLEOTIDE SEQUENCE</scope>
    <source>
        <strain evidence="2">Expedition CK06-06</strain>
    </source>
</reference>
<evidence type="ECO:0000259" key="1">
    <source>
        <dbReference type="Pfam" id="PF02915"/>
    </source>
</evidence>
<dbReference type="InterPro" id="IPR003251">
    <property type="entry name" value="Rr_diiron-bd_dom"/>
</dbReference>
<protein>
    <recommendedName>
        <fullName evidence="1">Rubrerythrin diiron-binding domain-containing protein</fullName>
    </recommendedName>
</protein>
<feature type="domain" description="Rubrerythrin diiron-binding" evidence="1">
    <location>
        <begin position="10"/>
        <end position="151"/>
    </location>
</feature>
<name>X1BVP4_9ZZZZ</name>
<evidence type="ECO:0000313" key="2">
    <source>
        <dbReference type="EMBL" id="GAG88253.1"/>
    </source>
</evidence>
<dbReference type="Gene3D" id="1.20.1260.10">
    <property type="match status" value="1"/>
</dbReference>
<gene>
    <name evidence="2" type="ORF">S01H4_24795</name>
</gene>
<sequence length="158" mass="18464">MSYDFNADEVFEIAEQIERNGANFYRTVSRNVTDINHKNLLMKLAGMEDEHERTFKTMRSKLSGDEKMITTFDPEGESEKYLRALANTRVFYEKEINTNSIEEIFKTAITAEKDSIVFYLGMKDVVPPHLGREKLDNIIKEEMSHIKLLSNELIEYKK</sequence>
<dbReference type="GO" id="GO:0016491">
    <property type="term" value="F:oxidoreductase activity"/>
    <property type="evidence" value="ECO:0007669"/>
    <property type="project" value="InterPro"/>
</dbReference>
<dbReference type="CDD" id="cd01045">
    <property type="entry name" value="Ferritin_like_AB"/>
    <property type="match status" value="1"/>
</dbReference>
<accession>X1BVP4</accession>
<organism evidence="2">
    <name type="scientific">marine sediment metagenome</name>
    <dbReference type="NCBI Taxonomy" id="412755"/>
    <lineage>
        <taxon>unclassified sequences</taxon>
        <taxon>metagenomes</taxon>
        <taxon>ecological metagenomes</taxon>
    </lineage>
</organism>